<keyword evidence="2" id="KW-1185">Reference proteome</keyword>
<protein>
    <submittedName>
        <fullName evidence="1">Uncharacterized protein</fullName>
    </submittedName>
</protein>
<sequence>MEWLMECPAKECINTAAALETAPLSVLARGLTINRSVRLAFTWTRGRVTATTPVRKTLIRFRGNDNGLSLNLGPLA</sequence>
<evidence type="ECO:0000313" key="2">
    <source>
        <dbReference type="Proteomes" id="UP001177670"/>
    </source>
</evidence>
<reference evidence="1" key="1">
    <citation type="submission" date="2021-10" db="EMBL/GenBank/DDBJ databases">
        <title>Melipona bicolor Genome sequencing and assembly.</title>
        <authorList>
            <person name="Araujo N.S."/>
            <person name="Arias M.C."/>
        </authorList>
    </citation>
    <scope>NUCLEOTIDE SEQUENCE</scope>
    <source>
        <strain evidence="1">USP_2M_L1-L4_2017</strain>
        <tissue evidence="1">Whole body</tissue>
    </source>
</reference>
<dbReference type="EMBL" id="JAHYIQ010000002">
    <property type="protein sequence ID" value="KAK1134544.1"/>
    <property type="molecule type" value="Genomic_DNA"/>
</dbReference>
<dbReference type="Proteomes" id="UP001177670">
    <property type="component" value="Unassembled WGS sequence"/>
</dbReference>
<name>A0AA40GB72_9HYME</name>
<comment type="caution">
    <text evidence="1">The sequence shown here is derived from an EMBL/GenBank/DDBJ whole genome shotgun (WGS) entry which is preliminary data.</text>
</comment>
<proteinExistence type="predicted"/>
<organism evidence="1 2">
    <name type="scientific">Melipona bicolor</name>
    <dbReference type="NCBI Taxonomy" id="60889"/>
    <lineage>
        <taxon>Eukaryota</taxon>
        <taxon>Metazoa</taxon>
        <taxon>Ecdysozoa</taxon>
        <taxon>Arthropoda</taxon>
        <taxon>Hexapoda</taxon>
        <taxon>Insecta</taxon>
        <taxon>Pterygota</taxon>
        <taxon>Neoptera</taxon>
        <taxon>Endopterygota</taxon>
        <taxon>Hymenoptera</taxon>
        <taxon>Apocrita</taxon>
        <taxon>Aculeata</taxon>
        <taxon>Apoidea</taxon>
        <taxon>Anthophila</taxon>
        <taxon>Apidae</taxon>
        <taxon>Melipona</taxon>
    </lineage>
</organism>
<evidence type="ECO:0000313" key="1">
    <source>
        <dbReference type="EMBL" id="KAK1134544.1"/>
    </source>
</evidence>
<accession>A0AA40GB72</accession>
<dbReference type="AlphaFoldDB" id="A0AA40GB72"/>
<gene>
    <name evidence="1" type="ORF">K0M31_007326</name>
</gene>